<proteinExistence type="predicted"/>
<name>A0A8X6M234_TRICU</name>
<dbReference type="Proteomes" id="UP000887116">
    <property type="component" value="Unassembled WGS sequence"/>
</dbReference>
<feature type="non-terminal residue" evidence="1">
    <location>
        <position position="1"/>
    </location>
</feature>
<keyword evidence="2" id="KW-1185">Reference proteome</keyword>
<reference evidence="1" key="1">
    <citation type="submission" date="2020-07" db="EMBL/GenBank/DDBJ databases">
        <title>Multicomponent nature underlies the extraordinary mechanical properties of spider dragline silk.</title>
        <authorList>
            <person name="Kono N."/>
            <person name="Nakamura H."/>
            <person name="Mori M."/>
            <person name="Yoshida Y."/>
            <person name="Ohtoshi R."/>
            <person name="Malay A.D."/>
            <person name="Moran D.A.P."/>
            <person name="Tomita M."/>
            <person name="Numata K."/>
            <person name="Arakawa K."/>
        </authorList>
    </citation>
    <scope>NUCLEOTIDE SEQUENCE</scope>
</reference>
<evidence type="ECO:0000313" key="1">
    <source>
        <dbReference type="EMBL" id="GFR31271.1"/>
    </source>
</evidence>
<protein>
    <submittedName>
        <fullName evidence="1">Uncharacterized protein</fullName>
    </submittedName>
</protein>
<organism evidence="1 2">
    <name type="scientific">Trichonephila clavata</name>
    <name type="common">Joro spider</name>
    <name type="synonym">Nephila clavata</name>
    <dbReference type="NCBI Taxonomy" id="2740835"/>
    <lineage>
        <taxon>Eukaryota</taxon>
        <taxon>Metazoa</taxon>
        <taxon>Ecdysozoa</taxon>
        <taxon>Arthropoda</taxon>
        <taxon>Chelicerata</taxon>
        <taxon>Arachnida</taxon>
        <taxon>Araneae</taxon>
        <taxon>Araneomorphae</taxon>
        <taxon>Entelegynae</taxon>
        <taxon>Araneoidea</taxon>
        <taxon>Nephilidae</taxon>
        <taxon>Trichonephila</taxon>
    </lineage>
</organism>
<comment type="caution">
    <text evidence="1">The sequence shown here is derived from an EMBL/GenBank/DDBJ whole genome shotgun (WGS) entry which is preliminary data.</text>
</comment>
<evidence type="ECO:0000313" key="2">
    <source>
        <dbReference type="Proteomes" id="UP000887116"/>
    </source>
</evidence>
<dbReference type="EMBL" id="BMAO01029382">
    <property type="protein sequence ID" value="GFR31271.1"/>
    <property type="molecule type" value="Genomic_DNA"/>
</dbReference>
<sequence length="10" mass="1236">IIFILKRMSD</sequence>
<accession>A0A8X6M234</accession>
<gene>
    <name evidence="1" type="ORF">TNCT_133861</name>
</gene>